<dbReference type="InterPro" id="IPR025734">
    <property type="entry name" value="EspG"/>
</dbReference>
<comment type="subcellular location">
    <subcellularLocation>
        <location evidence="1">Cytoplasm</location>
    </subcellularLocation>
</comment>
<keyword evidence="4" id="KW-0143">Chaperone</keyword>
<dbReference type="RefSeq" id="WP_378239476.1">
    <property type="nucleotide sequence ID" value="NZ_JBHRWK010000020.1"/>
</dbReference>
<evidence type="ECO:0000313" key="6">
    <source>
        <dbReference type="Proteomes" id="UP001595645"/>
    </source>
</evidence>
<dbReference type="Proteomes" id="UP001595645">
    <property type="component" value="Unassembled WGS sequence"/>
</dbReference>
<evidence type="ECO:0000313" key="5">
    <source>
        <dbReference type="EMBL" id="MFC3450743.1"/>
    </source>
</evidence>
<gene>
    <name evidence="5" type="ORF">ACFOSH_15020</name>
</gene>
<evidence type="ECO:0000256" key="2">
    <source>
        <dbReference type="ARBA" id="ARBA00006411"/>
    </source>
</evidence>
<comment type="similarity">
    <text evidence="2">Belongs to the EspG family.</text>
</comment>
<reference evidence="6" key="1">
    <citation type="journal article" date="2019" name="Int. J. Syst. Evol. Microbiol.">
        <title>The Global Catalogue of Microorganisms (GCM) 10K type strain sequencing project: providing services to taxonomists for standard genome sequencing and annotation.</title>
        <authorList>
            <consortium name="The Broad Institute Genomics Platform"/>
            <consortium name="The Broad Institute Genome Sequencing Center for Infectious Disease"/>
            <person name="Wu L."/>
            <person name="Ma J."/>
        </authorList>
    </citation>
    <scope>NUCLEOTIDE SEQUENCE [LARGE SCALE GENOMIC DNA]</scope>
    <source>
        <strain evidence="6">CGMCC 4.7676</strain>
    </source>
</reference>
<dbReference type="Pfam" id="PF14011">
    <property type="entry name" value="ESX-1_EspG"/>
    <property type="match status" value="1"/>
</dbReference>
<accession>A0ABV7NVC5</accession>
<keyword evidence="3" id="KW-0963">Cytoplasm</keyword>
<sequence>MLDEPVTVPRLAVAQAWEWERIGQVHPVIGPVDVWVESDAESELAELARQALAQPGFYELRRGRIAGWFRDLMLAIASSNHECYGFSADRTGRNRSILAVPAGKYGALITVEDDLLTLEQIRSTRVVRSVAEALPEYPPAAVTERSVPRMEYLASADDDSYTLDTGTDYTADDPADQLRGLMAARRFASHQLYVAARSNGIRRASVPLTAVDTADHGRLLTYLRPGTDDLEITWGPGSPTYIAETLHNTLEALRA</sequence>
<protein>
    <submittedName>
        <fullName evidence="5">ESX secretion-associated protein EspG</fullName>
    </submittedName>
</protein>
<organism evidence="5 6">
    <name type="scientific">Amycolatopsis speibonae</name>
    <dbReference type="NCBI Taxonomy" id="1450224"/>
    <lineage>
        <taxon>Bacteria</taxon>
        <taxon>Bacillati</taxon>
        <taxon>Actinomycetota</taxon>
        <taxon>Actinomycetes</taxon>
        <taxon>Pseudonocardiales</taxon>
        <taxon>Pseudonocardiaceae</taxon>
        <taxon>Amycolatopsis</taxon>
    </lineage>
</organism>
<keyword evidence="6" id="KW-1185">Reference proteome</keyword>
<name>A0ABV7NVC5_9PSEU</name>
<evidence type="ECO:0000256" key="1">
    <source>
        <dbReference type="ARBA" id="ARBA00004496"/>
    </source>
</evidence>
<evidence type="ECO:0000256" key="3">
    <source>
        <dbReference type="ARBA" id="ARBA00022490"/>
    </source>
</evidence>
<dbReference type="EMBL" id="JBHRWK010000020">
    <property type="protein sequence ID" value="MFC3450743.1"/>
    <property type="molecule type" value="Genomic_DNA"/>
</dbReference>
<comment type="caution">
    <text evidence="5">The sequence shown here is derived from an EMBL/GenBank/DDBJ whole genome shotgun (WGS) entry which is preliminary data.</text>
</comment>
<proteinExistence type="inferred from homology"/>
<evidence type="ECO:0000256" key="4">
    <source>
        <dbReference type="ARBA" id="ARBA00023186"/>
    </source>
</evidence>